<gene>
    <name evidence="2" type="ORF">MOV92_06805</name>
</gene>
<organism evidence="2 3">
    <name type="scientific">Lysobacter gummosus</name>
    <dbReference type="NCBI Taxonomy" id="262324"/>
    <lineage>
        <taxon>Bacteria</taxon>
        <taxon>Pseudomonadati</taxon>
        <taxon>Pseudomonadota</taxon>
        <taxon>Gammaproteobacteria</taxon>
        <taxon>Lysobacterales</taxon>
        <taxon>Lysobacteraceae</taxon>
        <taxon>Lysobacter</taxon>
    </lineage>
</organism>
<sequence>MSVFLQASPGRALSALAATALLLACGAAAARESRADIRIVRIDAAQMHGAYDDADPSQASLARACKAWTLRPQQAVQFFRLAKQYPQGRGDDFYWLPCSIKGQLIASDGVWDFEIDAAATGRWRRGDSVRQWGCRDRRCKALVLLMPDDGAP</sequence>
<feature type="signal peptide" evidence="1">
    <location>
        <begin position="1"/>
        <end position="30"/>
    </location>
</feature>
<keyword evidence="1" id="KW-0732">Signal</keyword>
<dbReference type="Proteomes" id="UP000829194">
    <property type="component" value="Chromosome"/>
</dbReference>
<evidence type="ECO:0000313" key="3">
    <source>
        <dbReference type="Proteomes" id="UP000829194"/>
    </source>
</evidence>
<protein>
    <submittedName>
        <fullName evidence="2">Uncharacterized protein</fullName>
    </submittedName>
</protein>
<evidence type="ECO:0000313" key="2">
    <source>
        <dbReference type="EMBL" id="UNP30955.1"/>
    </source>
</evidence>
<name>A0ABY3XH31_9GAMM</name>
<dbReference type="RefSeq" id="WP_148648779.1">
    <property type="nucleotide sequence ID" value="NZ_CP011131.1"/>
</dbReference>
<dbReference type="EMBL" id="CP093547">
    <property type="protein sequence ID" value="UNP30955.1"/>
    <property type="molecule type" value="Genomic_DNA"/>
</dbReference>
<dbReference type="PROSITE" id="PS00782">
    <property type="entry name" value="TFIIB"/>
    <property type="match status" value="1"/>
</dbReference>
<accession>A0ABY3XH31</accession>
<keyword evidence="3" id="KW-1185">Reference proteome</keyword>
<dbReference type="InterPro" id="IPR023486">
    <property type="entry name" value="TFIIB_CS"/>
</dbReference>
<reference evidence="2 3" key="1">
    <citation type="submission" date="2022-03" db="EMBL/GenBank/DDBJ databases">
        <title>Complete genome sequence of Lysobacter capsici VKM B-2533 and Lysobacter gummosus 10.1.1, promising sources of lytic agents.</title>
        <authorList>
            <person name="Tarlachkov S.V."/>
            <person name="Kudryakova I.V."/>
            <person name="Afoshin A.S."/>
            <person name="Leontyevskaya E.A."/>
            <person name="Leontyevskaya N.V."/>
        </authorList>
    </citation>
    <scope>NUCLEOTIDE SEQUENCE [LARGE SCALE GENOMIC DNA]</scope>
    <source>
        <strain evidence="2 3">10.1.1</strain>
    </source>
</reference>
<feature type="chain" id="PRO_5046642895" evidence="1">
    <location>
        <begin position="31"/>
        <end position="152"/>
    </location>
</feature>
<evidence type="ECO:0000256" key="1">
    <source>
        <dbReference type="SAM" id="SignalP"/>
    </source>
</evidence>
<proteinExistence type="predicted"/>